<dbReference type="PANTHER" id="PTHR44942:SF4">
    <property type="entry name" value="METHYLTRANSFERASE TYPE 11 DOMAIN-CONTAINING PROTEIN"/>
    <property type="match status" value="1"/>
</dbReference>
<keyword evidence="2 5" id="KW-0489">Methyltransferase</keyword>
<gene>
    <name evidence="5" type="ORF">K1X11_019230</name>
</gene>
<dbReference type="InterPro" id="IPR051052">
    <property type="entry name" value="Diverse_substrate_MTase"/>
</dbReference>
<dbReference type="InterPro" id="IPR029063">
    <property type="entry name" value="SAM-dependent_MTases_sf"/>
</dbReference>
<keyword evidence="6" id="KW-1185">Reference proteome</keyword>
<name>A0ABZ1C5D6_9BACT</name>
<sequence length="283" mass="32029">MQRPDYRSTYQAHFERMIAEHGYERALELVVGDRFAEIGQLEKSALIQLGLRPEHCLVDVGTGSGRLPRSLVDYLTGTFIGTDVITGPLREAEKACARRDWEFHVTTDCVIPTPDQHADFVSFFSVFTHLLDEDIYRFLREARRVLKPDGRVVFSFLDFANARHWELFEITVADTRLDRVLNRITSPEILRRFAHNLGFVVTAVHDGMENWIQLPPAPAGASPDNPRQPPAALGQSVMVLQTFPEASYLDRHPDVRIAIDAGTFTSGAHHYEQCGYREGRPLG</sequence>
<comment type="similarity">
    <text evidence="1">Belongs to the methyltransferase superfamily.</text>
</comment>
<reference evidence="5 6" key="2">
    <citation type="submission" date="2023-12" db="EMBL/GenBank/DDBJ databases">
        <title>Description of an unclassified Opitutus bacterium of Verrucomicrobiota.</title>
        <authorList>
            <person name="Zhang D.-F."/>
        </authorList>
    </citation>
    <scope>NUCLEOTIDE SEQUENCE [LARGE SCALE GENOMIC DNA]</scope>
    <source>
        <strain evidence="5 6">WL0086</strain>
    </source>
</reference>
<proteinExistence type="inferred from homology"/>
<keyword evidence="3" id="KW-0808">Transferase</keyword>
<dbReference type="Proteomes" id="UP000738431">
    <property type="component" value="Chromosome"/>
</dbReference>
<dbReference type="PANTHER" id="PTHR44942">
    <property type="entry name" value="METHYLTRANSF_11 DOMAIN-CONTAINING PROTEIN"/>
    <property type="match status" value="1"/>
</dbReference>
<evidence type="ECO:0000256" key="2">
    <source>
        <dbReference type="ARBA" id="ARBA00022603"/>
    </source>
</evidence>
<evidence type="ECO:0000313" key="5">
    <source>
        <dbReference type="EMBL" id="WRQ86952.1"/>
    </source>
</evidence>
<feature type="domain" description="Methyltransferase type 11" evidence="4">
    <location>
        <begin position="58"/>
        <end position="154"/>
    </location>
</feature>
<dbReference type="Gene3D" id="3.40.50.150">
    <property type="entry name" value="Vaccinia Virus protein VP39"/>
    <property type="match status" value="1"/>
</dbReference>
<dbReference type="InterPro" id="IPR013216">
    <property type="entry name" value="Methyltransf_11"/>
</dbReference>
<dbReference type="EMBL" id="CP139781">
    <property type="protein sequence ID" value="WRQ86952.1"/>
    <property type="molecule type" value="Genomic_DNA"/>
</dbReference>
<evidence type="ECO:0000313" key="6">
    <source>
        <dbReference type="Proteomes" id="UP000738431"/>
    </source>
</evidence>
<dbReference type="Pfam" id="PF08241">
    <property type="entry name" value="Methyltransf_11"/>
    <property type="match status" value="1"/>
</dbReference>
<evidence type="ECO:0000259" key="4">
    <source>
        <dbReference type="Pfam" id="PF08241"/>
    </source>
</evidence>
<evidence type="ECO:0000256" key="1">
    <source>
        <dbReference type="ARBA" id="ARBA00008361"/>
    </source>
</evidence>
<dbReference type="CDD" id="cd02440">
    <property type="entry name" value="AdoMet_MTases"/>
    <property type="match status" value="1"/>
</dbReference>
<reference evidence="5 6" key="1">
    <citation type="submission" date="2021-08" db="EMBL/GenBank/DDBJ databases">
        <authorList>
            <person name="Zhang D."/>
            <person name="Zhang A."/>
            <person name="Wang L."/>
        </authorList>
    </citation>
    <scope>NUCLEOTIDE SEQUENCE [LARGE SCALE GENOMIC DNA]</scope>
    <source>
        <strain evidence="5 6">WL0086</strain>
    </source>
</reference>
<dbReference type="RefSeq" id="WP_221030787.1">
    <property type="nucleotide sequence ID" value="NZ_CP139781.1"/>
</dbReference>
<dbReference type="GO" id="GO:0008168">
    <property type="term" value="F:methyltransferase activity"/>
    <property type="evidence" value="ECO:0007669"/>
    <property type="project" value="UniProtKB-KW"/>
</dbReference>
<organism evidence="5 6">
    <name type="scientific">Actomonas aquatica</name>
    <dbReference type="NCBI Taxonomy" id="2866162"/>
    <lineage>
        <taxon>Bacteria</taxon>
        <taxon>Pseudomonadati</taxon>
        <taxon>Verrucomicrobiota</taxon>
        <taxon>Opitutia</taxon>
        <taxon>Opitutales</taxon>
        <taxon>Opitutaceae</taxon>
        <taxon>Actomonas</taxon>
    </lineage>
</organism>
<accession>A0ABZ1C5D6</accession>
<dbReference type="SUPFAM" id="SSF53335">
    <property type="entry name" value="S-adenosyl-L-methionine-dependent methyltransferases"/>
    <property type="match status" value="1"/>
</dbReference>
<evidence type="ECO:0000256" key="3">
    <source>
        <dbReference type="ARBA" id="ARBA00022679"/>
    </source>
</evidence>
<protein>
    <submittedName>
        <fullName evidence="5">Class I SAM-dependent methyltransferase</fullName>
    </submittedName>
</protein>
<dbReference type="GO" id="GO:0032259">
    <property type="term" value="P:methylation"/>
    <property type="evidence" value="ECO:0007669"/>
    <property type="project" value="UniProtKB-KW"/>
</dbReference>